<gene>
    <name evidence="6" type="ORF">GXN76_06125</name>
</gene>
<comment type="similarity">
    <text evidence="2">Belongs to the terpene cyclase/mutase family.</text>
</comment>
<dbReference type="GO" id="GO:0005811">
    <property type="term" value="C:lipid droplet"/>
    <property type="evidence" value="ECO:0007669"/>
    <property type="project" value="InterPro"/>
</dbReference>
<dbReference type="NCBIfam" id="TIGR01787">
    <property type="entry name" value="squalene_cyclas"/>
    <property type="match status" value="1"/>
</dbReference>
<dbReference type="RefSeq" id="WP_173221455.1">
    <property type="nucleotide sequence ID" value="NZ_CP048104.1"/>
</dbReference>
<dbReference type="PANTHER" id="PTHR11764">
    <property type="entry name" value="TERPENE CYCLASE/MUTASE FAMILY MEMBER"/>
    <property type="match status" value="1"/>
</dbReference>
<evidence type="ECO:0000313" key="7">
    <source>
        <dbReference type="Proteomes" id="UP000503088"/>
    </source>
</evidence>
<organism evidence="6 7">
    <name type="scientific">Kroppenstedtia pulmonis</name>
    <dbReference type="NCBI Taxonomy" id="1380685"/>
    <lineage>
        <taxon>Bacteria</taxon>
        <taxon>Bacillati</taxon>
        <taxon>Bacillota</taxon>
        <taxon>Bacilli</taxon>
        <taxon>Bacillales</taxon>
        <taxon>Thermoactinomycetaceae</taxon>
        <taxon>Kroppenstedtia</taxon>
    </lineage>
</organism>
<accession>A0A7D4BF34</accession>
<feature type="domain" description="Squalene cyclase C-terminal" evidence="4">
    <location>
        <begin position="305"/>
        <end position="623"/>
    </location>
</feature>
<name>A0A7D4BF34_9BACL</name>
<dbReference type="InterPro" id="IPR032696">
    <property type="entry name" value="SQ_cyclase_C"/>
</dbReference>
<dbReference type="Pfam" id="PF13249">
    <property type="entry name" value="SQHop_cyclase_N"/>
    <property type="match status" value="1"/>
</dbReference>
<dbReference type="AlphaFoldDB" id="A0A7D4BF34"/>
<dbReference type="KEGG" id="kpul:GXN76_06125"/>
<dbReference type="GO" id="GO:0016104">
    <property type="term" value="P:triterpenoid biosynthetic process"/>
    <property type="evidence" value="ECO:0007669"/>
    <property type="project" value="InterPro"/>
</dbReference>
<dbReference type="Gene3D" id="1.50.10.20">
    <property type="match status" value="2"/>
</dbReference>
<keyword evidence="3" id="KW-0677">Repeat</keyword>
<evidence type="ECO:0000256" key="1">
    <source>
        <dbReference type="ARBA" id="ARBA00004999"/>
    </source>
</evidence>
<dbReference type="UniPathway" id="UPA00337"/>
<dbReference type="SUPFAM" id="SSF48239">
    <property type="entry name" value="Terpenoid cyclases/Protein prenyltransferases"/>
    <property type="match status" value="2"/>
</dbReference>
<evidence type="ECO:0000259" key="5">
    <source>
        <dbReference type="Pfam" id="PF13249"/>
    </source>
</evidence>
<dbReference type="GO" id="GO:0016866">
    <property type="term" value="F:intramolecular transferase activity"/>
    <property type="evidence" value="ECO:0007669"/>
    <property type="project" value="InterPro"/>
</dbReference>
<reference evidence="6 7" key="1">
    <citation type="submission" date="2020-01" db="EMBL/GenBank/DDBJ databases">
        <authorList>
            <person name="Gulvik C.A."/>
            <person name="Batra D.G."/>
        </authorList>
    </citation>
    <scope>NUCLEOTIDE SEQUENCE [LARGE SCALE GENOMIC DNA]</scope>
    <source>
        <strain evidence="6 7">W9323</strain>
    </source>
</reference>
<evidence type="ECO:0000259" key="4">
    <source>
        <dbReference type="Pfam" id="PF13243"/>
    </source>
</evidence>
<dbReference type="InterPro" id="IPR018333">
    <property type="entry name" value="Squalene_cyclase"/>
</dbReference>
<evidence type="ECO:0000313" key="6">
    <source>
        <dbReference type="EMBL" id="QKG84092.1"/>
    </source>
</evidence>
<evidence type="ECO:0000256" key="3">
    <source>
        <dbReference type="ARBA" id="ARBA00022737"/>
    </source>
</evidence>
<feature type="domain" description="Squalene cyclase N-terminal" evidence="5">
    <location>
        <begin position="13"/>
        <end position="292"/>
    </location>
</feature>
<dbReference type="InterPro" id="IPR008930">
    <property type="entry name" value="Terpenoid_cyclase/PrenylTrfase"/>
</dbReference>
<sequence>MAEIHKERVEAEINRLIQYLKRHQSPDGRWSFCFESGPMTDSYMILLYRIMGYSSSREIRGLISRLLDGHDHGIWKLYPDEKPGSVSATVEAITALVAAGELDVKESVARKAREFVAEQGGIRQAGSLTKIMLNLIGVYSWSNQPKVPVEFFLLPWWFPISLFDFVGFTRVHVAPILLAAHRQFSAPLPGVSDRLARWWPLGEIKDRQDQTATLRNSVQTLLSSPQIHGKTLKSLALRRGERFILDRIESDGTLYSYFSTTWLMIFSLWALGYPKNHHVVTRAIQGLKSFYYPVDNGFHMQETTSAVWDTSLILATLREAGLPPSDPCIRKGVDYLFHRQHNRFADWSLRNPGVLPGGWGFSNVNTINPDADDTSASLRATAGIAATYPESYRERWYRGCRWLLSMQNKDGGWPAFEKNTDKSWPNKLLPFQDAQTVWTDPSSVDLTGRTLYFIGRELGWKYDHPVVQRGFRFLLTKQETTGAWFGRWGIAYLYGTWAALTGMGAVGIRDHWAVERGVRWLLQVQNKDGGWGESCRSDVEKKYVPLGRSTPSQTAWALDALIPFFERPTPEIRAGIRFLLESMEKSDWTTTYPTGAGLAGQFYIHYHSYRYIWPLNTLIHYRNRYFTRDKGLRGNM</sequence>
<comment type="pathway">
    <text evidence="1">Secondary metabolite biosynthesis; hopanoid biosynthesis.</text>
</comment>
<dbReference type="InterPro" id="IPR032697">
    <property type="entry name" value="SQ_cyclase_N"/>
</dbReference>
<dbReference type="PANTHER" id="PTHR11764:SF20">
    <property type="entry name" value="LANOSTEROL SYNTHASE"/>
    <property type="match status" value="1"/>
</dbReference>
<proteinExistence type="inferred from homology"/>
<dbReference type="SFLD" id="SFLDG01016">
    <property type="entry name" value="Prenyltransferase_Like_2"/>
    <property type="match status" value="1"/>
</dbReference>
<evidence type="ECO:0000256" key="2">
    <source>
        <dbReference type="ARBA" id="ARBA00009755"/>
    </source>
</evidence>
<dbReference type="EMBL" id="CP048104">
    <property type="protein sequence ID" value="QKG84092.1"/>
    <property type="molecule type" value="Genomic_DNA"/>
</dbReference>
<dbReference type="Proteomes" id="UP000503088">
    <property type="component" value="Chromosome"/>
</dbReference>
<dbReference type="Pfam" id="PF13243">
    <property type="entry name" value="SQHop_cyclase_C"/>
    <property type="match status" value="1"/>
</dbReference>
<protein>
    <submittedName>
        <fullName evidence="6">Squalene--hopene cyclase</fullName>
    </submittedName>
</protein>
<keyword evidence="7" id="KW-1185">Reference proteome</keyword>